<sequence>MLDSLRRGRKVDPAIKAVEEPAYGADVALDTGYGVDTRSNAAKYWTVAVCGIALLSDGYCASSIGTVITIIKGLYPAETADSTAFSILSSISFVGTVVGQLTFGYICDRIGRKYGMIIATTLLIIWTAMCAGAYGLHGSIGGMLAALACYRTFLGFAIGAEYPVSSAAASETSAETKKGHRHAIFVGVTNLMIDLGFVLGAFVPYILVLIFSENHLRAVWRLTIGLGVVIPSSLFYFRVKLTEPKAFQKAGGRRAKIPYWLVIKRYWVKLTAISIIWFIYDFSSYAFGIYGSTVTSSVLPKGSSLAKVYGWNTLLNVFYLPGAFLGAFGSDWLGPKYCLMVGIFLQAIVGFFMAGFYNHILNSGIGGFTVMYGVFLSLGEFGPGDNIGLIAAKSSSSMVRGQFYGIAAAIGKIGAFAGNVFPSVSYRHVTKVFVQTHIAR</sequence>
<dbReference type="InterPro" id="IPR036259">
    <property type="entry name" value="MFS_trans_sf"/>
</dbReference>
<dbReference type="PANTHER" id="PTHR23508">
    <property type="entry name" value="CARBOXYLIC ACID TRANSPORTER PROTEIN HOMOLOG"/>
    <property type="match status" value="1"/>
</dbReference>
<dbReference type="PROSITE" id="PS50850">
    <property type="entry name" value="MFS"/>
    <property type="match status" value="1"/>
</dbReference>
<feature type="transmembrane region" description="Helical" evidence="7">
    <location>
        <begin position="114"/>
        <end position="134"/>
    </location>
</feature>
<keyword evidence="4 7" id="KW-0812">Transmembrane</keyword>
<feature type="transmembrane region" description="Helical" evidence="7">
    <location>
        <begin position="83"/>
        <end position="107"/>
    </location>
</feature>
<evidence type="ECO:0000256" key="7">
    <source>
        <dbReference type="SAM" id="Phobius"/>
    </source>
</evidence>
<proteinExistence type="inferred from homology"/>
<dbReference type="eggNOG" id="KOG0252">
    <property type="taxonomic scope" value="Eukaryota"/>
</dbReference>
<dbReference type="PANTHER" id="PTHR23508:SF10">
    <property type="entry name" value="CARBOXYLIC ACID TRANSPORTER PROTEIN HOMOLOG"/>
    <property type="match status" value="1"/>
</dbReference>
<evidence type="ECO:0000256" key="6">
    <source>
        <dbReference type="ARBA" id="ARBA00023136"/>
    </source>
</evidence>
<evidence type="ECO:0000256" key="5">
    <source>
        <dbReference type="ARBA" id="ARBA00022989"/>
    </source>
</evidence>
<name>R4XCY3_TAPDE</name>
<comment type="similarity">
    <text evidence="2">Belongs to the major facilitator superfamily. Sugar transporter (TC 2.A.1.1) family.</text>
</comment>
<feature type="transmembrane region" description="Helical" evidence="7">
    <location>
        <begin position="363"/>
        <end position="382"/>
    </location>
</feature>
<keyword evidence="3" id="KW-0813">Transport</keyword>
<dbReference type="SUPFAM" id="SSF103473">
    <property type="entry name" value="MFS general substrate transporter"/>
    <property type="match status" value="1"/>
</dbReference>
<dbReference type="OrthoDB" id="2261376at2759"/>
<evidence type="ECO:0000313" key="10">
    <source>
        <dbReference type="Proteomes" id="UP000013776"/>
    </source>
</evidence>
<dbReference type="EMBL" id="CAHR02000150">
    <property type="protein sequence ID" value="CCG83473.1"/>
    <property type="molecule type" value="Genomic_DNA"/>
</dbReference>
<evidence type="ECO:0000313" key="9">
    <source>
        <dbReference type="EMBL" id="CCG83473.1"/>
    </source>
</evidence>
<organism evidence="9 10">
    <name type="scientific">Taphrina deformans (strain PYCC 5710 / ATCC 11124 / CBS 356.35 / IMI 108563 / JCM 9778 / NBRC 8474)</name>
    <name type="common">Peach leaf curl fungus</name>
    <name type="synonym">Lalaria deformans</name>
    <dbReference type="NCBI Taxonomy" id="1097556"/>
    <lineage>
        <taxon>Eukaryota</taxon>
        <taxon>Fungi</taxon>
        <taxon>Dikarya</taxon>
        <taxon>Ascomycota</taxon>
        <taxon>Taphrinomycotina</taxon>
        <taxon>Taphrinomycetes</taxon>
        <taxon>Taphrinales</taxon>
        <taxon>Taphrinaceae</taxon>
        <taxon>Taphrina</taxon>
    </lineage>
</organism>
<reference evidence="9 10" key="1">
    <citation type="journal article" date="2013" name="MBio">
        <title>Genome sequencing of the plant pathogen Taphrina deformans, the causal agent of peach leaf curl.</title>
        <authorList>
            <person name="Cisse O.H."/>
            <person name="Almeida J.M.G.C.F."/>
            <person name="Fonseca A."/>
            <person name="Kumar A.A."/>
            <person name="Salojaervi J."/>
            <person name="Overmyer K."/>
            <person name="Hauser P.M."/>
            <person name="Pagni M."/>
        </authorList>
    </citation>
    <scope>NUCLEOTIDE SEQUENCE [LARGE SCALE GENOMIC DNA]</scope>
    <source>
        <strain evidence="10">PYCC 5710 / ATCC 11124 / CBS 356.35 / IMI 108563 / JCM 9778 / NBRC 8474</strain>
    </source>
</reference>
<feature type="transmembrane region" description="Helical" evidence="7">
    <location>
        <begin position="403"/>
        <end position="421"/>
    </location>
</feature>
<dbReference type="Proteomes" id="UP000013776">
    <property type="component" value="Unassembled WGS sequence"/>
</dbReference>
<dbReference type="InterPro" id="IPR005828">
    <property type="entry name" value="MFS_sugar_transport-like"/>
</dbReference>
<feature type="transmembrane region" description="Helical" evidence="7">
    <location>
        <begin position="308"/>
        <end position="330"/>
    </location>
</feature>
<protein>
    <submittedName>
        <fullName evidence="9">Glycerophosphodiester transporter</fullName>
    </submittedName>
</protein>
<dbReference type="FunFam" id="1.20.1250.20:FF:000140">
    <property type="entry name" value="Putative MFS phospholipid transporter"/>
    <property type="match status" value="1"/>
</dbReference>
<feature type="domain" description="Major facilitator superfamily (MFS) profile" evidence="8">
    <location>
        <begin position="46"/>
        <end position="440"/>
    </location>
</feature>
<evidence type="ECO:0000256" key="2">
    <source>
        <dbReference type="ARBA" id="ARBA00010992"/>
    </source>
</evidence>
<dbReference type="VEuPathDB" id="FungiDB:TAPDE_003700"/>
<feature type="transmembrane region" description="Helical" evidence="7">
    <location>
        <begin position="218"/>
        <end position="239"/>
    </location>
</feature>
<evidence type="ECO:0000256" key="4">
    <source>
        <dbReference type="ARBA" id="ARBA00022692"/>
    </source>
</evidence>
<feature type="transmembrane region" description="Helical" evidence="7">
    <location>
        <begin position="337"/>
        <end position="357"/>
    </location>
</feature>
<feature type="transmembrane region" description="Helical" evidence="7">
    <location>
        <begin position="183"/>
        <end position="212"/>
    </location>
</feature>
<keyword evidence="6 7" id="KW-0472">Membrane</keyword>
<comment type="subcellular location">
    <subcellularLocation>
        <location evidence="1">Membrane</location>
        <topology evidence="1">Multi-pass membrane protein</topology>
    </subcellularLocation>
</comment>
<dbReference type="GO" id="GO:0005886">
    <property type="term" value="C:plasma membrane"/>
    <property type="evidence" value="ECO:0007669"/>
    <property type="project" value="TreeGrafter"/>
</dbReference>
<keyword evidence="10" id="KW-1185">Reference proteome</keyword>
<evidence type="ECO:0000256" key="1">
    <source>
        <dbReference type="ARBA" id="ARBA00004141"/>
    </source>
</evidence>
<gene>
    <name evidence="9" type="ORF">TAPDE_003700</name>
</gene>
<keyword evidence="5 7" id="KW-1133">Transmembrane helix</keyword>
<evidence type="ECO:0000256" key="3">
    <source>
        <dbReference type="ARBA" id="ARBA00022448"/>
    </source>
</evidence>
<feature type="transmembrane region" description="Helical" evidence="7">
    <location>
        <begin position="44"/>
        <end position="71"/>
    </location>
</feature>
<dbReference type="Pfam" id="PF00083">
    <property type="entry name" value="Sugar_tr"/>
    <property type="match status" value="2"/>
</dbReference>
<accession>R4XCY3</accession>
<dbReference type="GO" id="GO:0046943">
    <property type="term" value="F:carboxylic acid transmembrane transporter activity"/>
    <property type="evidence" value="ECO:0007669"/>
    <property type="project" value="TreeGrafter"/>
</dbReference>
<feature type="transmembrane region" description="Helical" evidence="7">
    <location>
        <begin position="266"/>
        <end position="288"/>
    </location>
</feature>
<dbReference type="STRING" id="1097556.R4XCY3"/>
<dbReference type="AlphaFoldDB" id="R4XCY3"/>
<dbReference type="InterPro" id="IPR020846">
    <property type="entry name" value="MFS_dom"/>
</dbReference>
<comment type="caution">
    <text evidence="9">The sequence shown here is derived from an EMBL/GenBank/DDBJ whole genome shotgun (WGS) entry which is preliminary data.</text>
</comment>
<evidence type="ECO:0000259" key="8">
    <source>
        <dbReference type="PROSITE" id="PS50850"/>
    </source>
</evidence>
<feature type="transmembrane region" description="Helical" evidence="7">
    <location>
        <begin position="140"/>
        <end position="162"/>
    </location>
</feature>
<dbReference type="Gene3D" id="1.20.1250.20">
    <property type="entry name" value="MFS general substrate transporter like domains"/>
    <property type="match status" value="1"/>
</dbReference>